<protein>
    <submittedName>
        <fullName evidence="1">Uncharacterized protein</fullName>
    </submittedName>
</protein>
<organism evidence="1 2">
    <name type="scientific">Ophiobolus disseminans</name>
    <dbReference type="NCBI Taxonomy" id="1469910"/>
    <lineage>
        <taxon>Eukaryota</taxon>
        <taxon>Fungi</taxon>
        <taxon>Dikarya</taxon>
        <taxon>Ascomycota</taxon>
        <taxon>Pezizomycotina</taxon>
        <taxon>Dothideomycetes</taxon>
        <taxon>Pleosporomycetidae</taxon>
        <taxon>Pleosporales</taxon>
        <taxon>Pleosporineae</taxon>
        <taxon>Phaeosphaeriaceae</taxon>
        <taxon>Ophiobolus</taxon>
    </lineage>
</organism>
<dbReference type="EMBL" id="MU006238">
    <property type="protein sequence ID" value="KAF2821272.1"/>
    <property type="molecule type" value="Genomic_DNA"/>
</dbReference>
<feature type="non-terminal residue" evidence="1">
    <location>
        <position position="413"/>
    </location>
</feature>
<reference evidence="1" key="1">
    <citation type="journal article" date="2020" name="Stud. Mycol.">
        <title>101 Dothideomycetes genomes: a test case for predicting lifestyles and emergence of pathogens.</title>
        <authorList>
            <person name="Haridas S."/>
            <person name="Albert R."/>
            <person name="Binder M."/>
            <person name="Bloem J."/>
            <person name="Labutti K."/>
            <person name="Salamov A."/>
            <person name="Andreopoulos B."/>
            <person name="Baker S."/>
            <person name="Barry K."/>
            <person name="Bills G."/>
            <person name="Bluhm B."/>
            <person name="Cannon C."/>
            <person name="Castanera R."/>
            <person name="Culley D."/>
            <person name="Daum C."/>
            <person name="Ezra D."/>
            <person name="Gonzalez J."/>
            <person name="Henrissat B."/>
            <person name="Kuo A."/>
            <person name="Liang C."/>
            <person name="Lipzen A."/>
            <person name="Lutzoni F."/>
            <person name="Magnuson J."/>
            <person name="Mondo S."/>
            <person name="Nolan M."/>
            <person name="Ohm R."/>
            <person name="Pangilinan J."/>
            <person name="Park H.-J."/>
            <person name="Ramirez L."/>
            <person name="Alfaro M."/>
            <person name="Sun H."/>
            <person name="Tritt A."/>
            <person name="Yoshinaga Y."/>
            <person name="Zwiers L.-H."/>
            <person name="Turgeon B."/>
            <person name="Goodwin S."/>
            <person name="Spatafora J."/>
            <person name="Crous P."/>
            <person name="Grigoriev I."/>
        </authorList>
    </citation>
    <scope>NUCLEOTIDE SEQUENCE</scope>
    <source>
        <strain evidence="1">CBS 113818</strain>
    </source>
</reference>
<accession>A0A6A6ZJI9</accession>
<evidence type="ECO:0000313" key="2">
    <source>
        <dbReference type="Proteomes" id="UP000799424"/>
    </source>
</evidence>
<sequence length="413" mass="47760">GFGPDAPPKDLPYPANANITAYELLAFLPHSLQCADVVYRLISNGGTRHVLWVLVNVARDMPKTWNANRCGTIMYKAMKDAGFENWTVGVHQKWHQSRMAEWDETILNVTGFRSPSHFQGSEFKDHDIPFRSLAAGVRRMPQQDDALDLTRMVEHCVQNPEEEWMYPRDYEKLCKALGEPAQVRIEHTDRRAFKRWEETIPPPPRIWSEEEKQATARAMETQTRRRRTDIGRVWTPASGRQSRDATLIADVQRKTRRGTRKRATLEEIDFDQEEEIPVAEEKEETTQAEQYKRGPAEYLAPSREARAQPMTAIALAFAAEHDTGEINPFSAYAFGGPRHRPPYRMLHEIQLPDTADTSGWAENLRWAWEQRACFWHAVQTEGWNESPEHMEQIAQTRQKQVWASDELLEQLAE</sequence>
<dbReference type="Proteomes" id="UP000799424">
    <property type="component" value="Unassembled WGS sequence"/>
</dbReference>
<gene>
    <name evidence="1" type="ORF">CC86DRAFT_253214</name>
</gene>
<feature type="non-terminal residue" evidence="1">
    <location>
        <position position="1"/>
    </location>
</feature>
<evidence type="ECO:0000313" key="1">
    <source>
        <dbReference type="EMBL" id="KAF2821272.1"/>
    </source>
</evidence>
<name>A0A6A6ZJI9_9PLEO</name>
<proteinExistence type="predicted"/>
<dbReference type="AlphaFoldDB" id="A0A6A6ZJI9"/>
<keyword evidence="2" id="KW-1185">Reference proteome</keyword>
<dbReference type="OrthoDB" id="3799525at2759"/>